<keyword evidence="7" id="KW-0863">Zinc-finger</keyword>
<feature type="compositionally biased region" description="Basic and acidic residues" evidence="13">
    <location>
        <begin position="194"/>
        <end position="208"/>
    </location>
</feature>
<dbReference type="InterPro" id="IPR008974">
    <property type="entry name" value="TRAF-like"/>
</dbReference>
<feature type="domain" description="CDC20/Fizzy WD40" evidence="15">
    <location>
        <begin position="210"/>
        <end position="499"/>
    </location>
</feature>
<dbReference type="PANTHER" id="PTHR19918">
    <property type="entry name" value="CELL DIVISION CYCLE 20 CDC20 FIZZY -RELATED"/>
    <property type="match status" value="1"/>
</dbReference>
<evidence type="ECO:0000256" key="6">
    <source>
        <dbReference type="ARBA" id="ARBA00022737"/>
    </source>
</evidence>
<feature type="repeat" description="WD" evidence="12">
    <location>
        <begin position="383"/>
        <end position="427"/>
    </location>
</feature>
<evidence type="ECO:0000259" key="15">
    <source>
        <dbReference type="Pfam" id="PF24807"/>
    </source>
</evidence>
<keyword evidence="3 12" id="KW-0853">WD repeat</keyword>
<dbReference type="InterPro" id="IPR056150">
    <property type="entry name" value="WD40_CDC20-Fz"/>
</dbReference>
<accession>A0ABQ7NHA5</accession>
<gene>
    <name evidence="16" type="primary">A02p029890.1_BraROA</name>
    <name evidence="16" type="ORF">IGI04_006576</name>
</gene>
<dbReference type="PANTHER" id="PTHR19918:SF49">
    <property type="entry name" value="ANAPHASE-PROMOTING COMPLEX SUBUNIT 4-LIKE WD40 DOMAIN-CONTAINING PROTEIN"/>
    <property type="match status" value="1"/>
</dbReference>
<dbReference type="PROSITE" id="PS00678">
    <property type="entry name" value="WD_REPEATS_1"/>
    <property type="match status" value="2"/>
</dbReference>
<dbReference type="CDD" id="cd00200">
    <property type="entry name" value="WD40"/>
    <property type="match status" value="1"/>
</dbReference>
<dbReference type="InterPro" id="IPR011047">
    <property type="entry name" value="Quinoprotein_ADH-like_sf"/>
</dbReference>
<dbReference type="InterPro" id="IPR001680">
    <property type="entry name" value="WD40_rpt"/>
</dbReference>
<keyword evidence="5" id="KW-0479">Metal-binding</keyword>
<reference evidence="16 17" key="1">
    <citation type="submission" date="2021-03" db="EMBL/GenBank/DDBJ databases">
        <authorList>
            <person name="King G.J."/>
            <person name="Bancroft I."/>
            <person name="Baten A."/>
            <person name="Bloomfield J."/>
            <person name="Borpatragohain P."/>
            <person name="He Z."/>
            <person name="Irish N."/>
            <person name="Irwin J."/>
            <person name="Liu K."/>
            <person name="Mauleon R.P."/>
            <person name="Moore J."/>
            <person name="Morris R."/>
            <person name="Ostergaard L."/>
            <person name="Wang B."/>
            <person name="Wells R."/>
        </authorList>
    </citation>
    <scope>NUCLEOTIDE SEQUENCE [LARGE SCALE GENOMIC DNA]</scope>
    <source>
        <strain evidence="16">R-o-18</strain>
        <tissue evidence="16">Leaf</tissue>
    </source>
</reference>
<dbReference type="InterPro" id="IPR019775">
    <property type="entry name" value="WD40_repeat_CS"/>
</dbReference>
<keyword evidence="9" id="KW-0833">Ubl conjugation pathway</keyword>
<dbReference type="SMART" id="SM00320">
    <property type="entry name" value="WD40"/>
    <property type="match status" value="7"/>
</dbReference>
<dbReference type="InterPro" id="IPR015943">
    <property type="entry name" value="WD40/YVTN_repeat-like_dom_sf"/>
</dbReference>
<comment type="similarity">
    <text evidence="2">Belongs to the SINA (Seven in absentia) family.</text>
</comment>
<evidence type="ECO:0008006" key="18">
    <source>
        <dbReference type="Google" id="ProtNLM"/>
    </source>
</evidence>
<dbReference type="EMBL" id="JADBGQ010000002">
    <property type="protein sequence ID" value="KAG5410257.1"/>
    <property type="molecule type" value="Genomic_DNA"/>
</dbReference>
<keyword evidence="4" id="KW-0132">Cell division</keyword>
<evidence type="ECO:0000259" key="14">
    <source>
        <dbReference type="Pfam" id="PF03145"/>
    </source>
</evidence>
<evidence type="ECO:0000256" key="11">
    <source>
        <dbReference type="ARBA" id="ARBA00023306"/>
    </source>
</evidence>
<dbReference type="InterPro" id="IPR033010">
    <property type="entry name" value="Cdc20/Fizzy"/>
</dbReference>
<proteinExistence type="inferred from homology"/>
<feature type="domain" description="Seven-in-absentia protein TRAF-like" evidence="14">
    <location>
        <begin position="7"/>
        <end position="100"/>
    </location>
</feature>
<evidence type="ECO:0000256" key="8">
    <source>
        <dbReference type="ARBA" id="ARBA00022776"/>
    </source>
</evidence>
<comment type="similarity">
    <text evidence="1">Belongs to the WD repeat CDC20/Fizzy family.</text>
</comment>
<evidence type="ECO:0000256" key="1">
    <source>
        <dbReference type="ARBA" id="ARBA00006445"/>
    </source>
</evidence>
<evidence type="ECO:0000256" key="10">
    <source>
        <dbReference type="ARBA" id="ARBA00022833"/>
    </source>
</evidence>
<feature type="repeat" description="WD" evidence="12">
    <location>
        <begin position="256"/>
        <end position="297"/>
    </location>
</feature>
<evidence type="ECO:0000313" key="17">
    <source>
        <dbReference type="Proteomes" id="UP000823674"/>
    </source>
</evidence>
<feature type="repeat" description="WD" evidence="12">
    <location>
        <begin position="468"/>
        <end position="501"/>
    </location>
</feature>
<evidence type="ECO:0000256" key="3">
    <source>
        <dbReference type="ARBA" id="ARBA00022574"/>
    </source>
</evidence>
<protein>
    <recommendedName>
        <fullName evidence="18">Anaphase-promoting complex subunit 4 WD40 domain-containing protein</fullName>
    </recommendedName>
</protein>
<keyword evidence="10" id="KW-0862">Zinc</keyword>
<evidence type="ECO:0000313" key="16">
    <source>
        <dbReference type="EMBL" id="KAG5410257.1"/>
    </source>
</evidence>
<evidence type="ECO:0000256" key="4">
    <source>
        <dbReference type="ARBA" id="ARBA00022618"/>
    </source>
</evidence>
<evidence type="ECO:0000256" key="7">
    <source>
        <dbReference type="ARBA" id="ARBA00022771"/>
    </source>
</evidence>
<feature type="repeat" description="WD" evidence="12">
    <location>
        <begin position="340"/>
        <end position="372"/>
    </location>
</feature>
<evidence type="ECO:0000256" key="5">
    <source>
        <dbReference type="ARBA" id="ARBA00022723"/>
    </source>
</evidence>
<dbReference type="SUPFAM" id="SSF50998">
    <property type="entry name" value="Quinoprotein alcohol dehydrogenase-like"/>
    <property type="match status" value="1"/>
</dbReference>
<organism evidence="16 17">
    <name type="scientific">Brassica rapa subsp. trilocularis</name>
    <dbReference type="NCBI Taxonomy" id="1813537"/>
    <lineage>
        <taxon>Eukaryota</taxon>
        <taxon>Viridiplantae</taxon>
        <taxon>Streptophyta</taxon>
        <taxon>Embryophyta</taxon>
        <taxon>Tracheophyta</taxon>
        <taxon>Spermatophyta</taxon>
        <taxon>Magnoliopsida</taxon>
        <taxon>eudicotyledons</taxon>
        <taxon>Gunneridae</taxon>
        <taxon>Pentapetalae</taxon>
        <taxon>rosids</taxon>
        <taxon>malvids</taxon>
        <taxon>Brassicales</taxon>
        <taxon>Brassicaceae</taxon>
        <taxon>Brassiceae</taxon>
        <taxon>Brassica</taxon>
    </lineage>
</organism>
<dbReference type="Pfam" id="PF03145">
    <property type="entry name" value="Sina_TRAF"/>
    <property type="match status" value="1"/>
</dbReference>
<sequence length="715" mass="80729">MSKVEATNKQFCLHFEAFQLGRAPVYMAFLRFMGDENEAKKFNYSLEVGAHSRKLTWQGIPRSIRDGHRKFRDSQDGLIIPRNMALFFSGSDKEERKLRVTGRIWREDKVLRAMRSKSPRDQFDRFIPNRAAMDFDYAHLALMEEREEEEEEVSSSRKAYRKQLAETMGLNRTRILAFTNKPPSSTSLHHQHQHQHEPPRRIPQRPERTLDAPGLVDDFYLNVLDWSSANVLAVALANSVCLWDASTGSVTTLVTYGEDQGPVTSLNWAHDGINLGVGLNNGQVHIWDCVTKTLLRTLQGFHHTRVGSLAWNSHVLTTGGMDGRIFNNDVRFMSYPVSTYKGHTQEVCGLKWSASGQQLASGGNDRLVHIWDRSTCTQWLHRLRGHTSAVKALAWCPFQSDLLASGGGAEDRKIKFWNTRTGACLNSLDTASQVSSLLWSNNQRELLCSHGSQLTLWKYPSMVKMAELSGHTSRVLSMAQSPDGCTVVSAAGDENLRFWNVFGLPHTTAKKTVPKAAHEPFSHVALGCSAQLSDGASEYISQASISQPNFIQTRVCVNHSLSLWSIAEHYLPPVIRLCGKLEISAVKRGSRSKISAPIPARLVCKRDRFSQRQGRRTEPNATSNILRAEKSLATDNSWNLYGNHSSHYRTCKTGTWQATSNRECDARSSSVIGSDVVLLPQIYLFQLRLRLVNRQDPKLHRFGNKMRHSQYRREE</sequence>
<dbReference type="InterPro" id="IPR018121">
    <property type="entry name" value="7-in-absentia-prot_TRAF-dom"/>
</dbReference>
<dbReference type="SUPFAM" id="SSF49599">
    <property type="entry name" value="TRAF domain-like"/>
    <property type="match status" value="1"/>
</dbReference>
<name>A0ABQ7NHA5_BRACM</name>
<dbReference type="PROSITE" id="PS50082">
    <property type="entry name" value="WD_REPEATS_2"/>
    <property type="match status" value="4"/>
</dbReference>
<dbReference type="Proteomes" id="UP000823674">
    <property type="component" value="Chromosome A02"/>
</dbReference>
<dbReference type="Gene3D" id="2.130.10.10">
    <property type="entry name" value="YVTN repeat-like/Quinoprotein amine dehydrogenase"/>
    <property type="match status" value="1"/>
</dbReference>
<evidence type="ECO:0000256" key="2">
    <source>
        <dbReference type="ARBA" id="ARBA00009119"/>
    </source>
</evidence>
<dbReference type="PROSITE" id="PS50294">
    <property type="entry name" value="WD_REPEATS_REGION"/>
    <property type="match status" value="2"/>
</dbReference>
<keyword evidence="8" id="KW-0498">Mitosis</keyword>
<evidence type="ECO:0000256" key="12">
    <source>
        <dbReference type="PROSITE-ProRule" id="PRU00221"/>
    </source>
</evidence>
<evidence type="ECO:0000256" key="9">
    <source>
        <dbReference type="ARBA" id="ARBA00022786"/>
    </source>
</evidence>
<evidence type="ECO:0000256" key="13">
    <source>
        <dbReference type="SAM" id="MobiDB-lite"/>
    </source>
</evidence>
<dbReference type="Gene3D" id="2.60.210.10">
    <property type="entry name" value="Apoptosis, Tumor Necrosis Factor Receptor Associated Protein 2, Chain A"/>
    <property type="match status" value="1"/>
</dbReference>
<keyword evidence="11" id="KW-0131">Cell cycle</keyword>
<keyword evidence="6" id="KW-0677">Repeat</keyword>
<comment type="caution">
    <text evidence="16">The sequence shown here is derived from an EMBL/GenBank/DDBJ whole genome shotgun (WGS) entry which is preliminary data.</text>
</comment>
<feature type="region of interest" description="Disordered" evidence="13">
    <location>
        <begin position="180"/>
        <end position="208"/>
    </location>
</feature>
<keyword evidence="17" id="KW-1185">Reference proteome</keyword>
<dbReference type="Pfam" id="PF24807">
    <property type="entry name" value="WD40_CDC20-Fz"/>
    <property type="match status" value="1"/>
</dbReference>